<dbReference type="AlphaFoldDB" id="A0AAV1I5S2"/>
<reference evidence="1 2" key="1">
    <citation type="submission" date="2023-10" db="EMBL/GenBank/DDBJ databases">
        <authorList>
            <person name="Maclean D."/>
            <person name="Macfadyen A."/>
        </authorList>
    </citation>
    <scope>NUCLEOTIDE SEQUENCE [LARGE SCALE GENOMIC DNA]</scope>
</reference>
<dbReference type="EMBL" id="CAUYUE010000005">
    <property type="protein sequence ID" value="CAK0776396.1"/>
    <property type="molecule type" value="Genomic_DNA"/>
</dbReference>
<organism evidence="1 2">
    <name type="scientific">Coccomyxa viridis</name>
    <dbReference type="NCBI Taxonomy" id="1274662"/>
    <lineage>
        <taxon>Eukaryota</taxon>
        <taxon>Viridiplantae</taxon>
        <taxon>Chlorophyta</taxon>
        <taxon>core chlorophytes</taxon>
        <taxon>Trebouxiophyceae</taxon>
        <taxon>Trebouxiophyceae incertae sedis</taxon>
        <taxon>Coccomyxaceae</taxon>
        <taxon>Coccomyxa</taxon>
    </lineage>
</organism>
<evidence type="ECO:0000313" key="1">
    <source>
        <dbReference type="EMBL" id="CAK0776396.1"/>
    </source>
</evidence>
<evidence type="ECO:0000313" key="2">
    <source>
        <dbReference type="Proteomes" id="UP001314263"/>
    </source>
</evidence>
<comment type="caution">
    <text evidence="1">The sequence shown here is derived from an EMBL/GenBank/DDBJ whole genome shotgun (WGS) entry which is preliminary data.</text>
</comment>
<name>A0AAV1I5S2_9CHLO</name>
<gene>
    <name evidence="1" type="ORF">CVIRNUC_004373</name>
</gene>
<accession>A0AAV1I5S2</accession>
<keyword evidence="2" id="KW-1185">Reference proteome</keyword>
<sequence>MMTLHKAGIVGIAVYIASRMVKKPPSQEISIALAVLAGAIVVILDSQCIREGFATGSTPDEAGLVFGALTSTSSPNALLYYSGNTMSLLSTDKSTYLGIALPSNTQASTATVSATAGATSTSSSSTVPAVIQTASTPSFSTVTAVQMNAMAVTAGVLPNFRIVLYQQTTFDVLQTIRFSDMVTLLHNDESGGDRYVMVATSGALTCGNSAPPTGSVPNVFKLVDATDPTNTSGIVAVQSTVYLQYVGDNAGPASFIAVGAGGTLTAGATQSAAMQLLLSDCLSECASPNWRWA</sequence>
<protein>
    <submittedName>
        <fullName evidence="1">Uncharacterized protein</fullName>
    </submittedName>
</protein>
<proteinExistence type="predicted"/>
<dbReference type="Proteomes" id="UP001314263">
    <property type="component" value="Unassembled WGS sequence"/>
</dbReference>